<dbReference type="EMBL" id="BAAAFD010000003">
    <property type="protein sequence ID" value="GAA0855617.1"/>
    <property type="molecule type" value="Genomic_DNA"/>
</dbReference>
<reference evidence="6 7" key="1">
    <citation type="journal article" date="2019" name="Int. J. Syst. Evol. Microbiol.">
        <title>The Global Catalogue of Microorganisms (GCM) 10K type strain sequencing project: providing services to taxonomists for standard genome sequencing and annotation.</title>
        <authorList>
            <consortium name="The Broad Institute Genomics Platform"/>
            <consortium name="The Broad Institute Genome Sequencing Center for Infectious Disease"/>
            <person name="Wu L."/>
            <person name="Ma J."/>
        </authorList>
    </citation>
    <scope>NUCLEOTIDE SEQUENCE [LARGE SCALE GENOMIC DNA]</scope>
    <source>
        <strain evidence="6 7">JCM 15896</strain>
    </source>
</reference>
<dbReference type="PROSITE" id="PS00135">
    <property type="entry name" value="TRYPSIN_SER"/>
    <property type="match status" value="1"/>
</dbReference>
<evidence type="ECO:0000256" key="1">
    <source>
        <dbReference type="ARBA" id="ARBA00007664"/>
    </source>
</evidence>
<dbReference type="Gene3D" id="2.60.40.10">
    <property type="entry name" value="Immunoglobulins"/>
    <property type="match status" value="1"/>
</dbReference>
<gene>
    <name evidence="6" type="ORF">GCM10009114_14860</name>
</gene>
<evidence type="ECO:0000256" key="2">
    <source>
        <dbReference type="ARBA" id="ARBA00023157"/>
    </source>
</evidence>
<dbReference type="SUPFAM" id="SSF50494">
    <property type="entry name" value="Trypsin-like serine proteases"/>
    <property type="match status" value="1"/>
</dbReference>
<dbReference type="InterPro" id="IPR046450">
    <property type="entry name" value="PA_dom_sf"/>
</dbReference>
<dbReference type="RefSeq" id="WP_343858247.1">
    <property type="nucleotide sequence ID" value="NZ_BAAAFD010000003.1"/>
</dbReference>
<feature type="domain" description="Peptidase S1" evidence="5">
    <location>
        <begin position="46"/>
        <end position="419"/>
    </location>
</feature>
<dbReference type="Pfam" id="PF02225">
    <property type="entry name" value="PA"/>
    <property type="match status" value="1"/>
</dbReference>
<dbReference type="InterPro" id="IPR018114">
    <property type="entry name" value="TRYPSIN_HIS"/>
</dbReference>
<dbReference type="InterPro" id="IPR003137">
    <property type="entry name" value="PA_domain"/>
</dbReference>
<dbReference type="Proteomes" id="UP001500359">
    <property type="component" value="Unassembled WGS sequence"/>
</dbReference>
<accession>A0ABN1LG80</accession>
<dbReference type="Gene3D" id="3.50.30.30">
    <property type="match status" value="1"/>
</dbReference>
<dbReference type="SMART" id="SM00020">
    <property type="entry name" value="Tryp_SPc"/>
    <property type="match status" value="1"/>
</dbReference>
<dbReference type="PANTHER" id="PTHR24276:SF98">
    <property type="entry name" value="FI18310P1-RELATED"/>
    <property type="match status" value="1"/>
</dbReference>
<evidence type="ECO:0000259" key="5">
    <source>
        <dbReference type="PROSITE" id="PS50240"/>
    </source>
</evidence>
<dbReference type="InterPro" id="IPR043504">
    <property type="entry name" value="Peptidase_S1_PA_chymotrypsin"/>
</dbReference>
<organism evidence="6 7">
    <name type="scientific">Aliiglaciecola litoralis</name>
    <dbReference type="NCBI Taxonomy" id="582857"/>
    <lineage>
        <taxon>Bacteria</taxon>
        <taxon>Pseudomonadati</taxon>
        <taxon>Pseudomonadota</taxon>
        <taxon>Gammaproteobacteria</taxon>
        <taxon>Alteromonadales</taxon>
        <taxon>Alteromonadaceae</taxon>
        <taxon>Aliiglaciecola</taxon>
    </lineage>
</organism>
<keyword evidence="7" id="KW-1185">Reference proteome</keyword>
<sequence length="702" mass="74292">MKYIMLIIPVILLLNITVVQATSVRSEQILRQLNTDMQDAPGTARIVGGSDTDPGDYPFMAALVNVSQQLSTSLTVNSLSYSSSPFTFSPTGQVSGEIVSCGLAGDVCEGVENRICLIERGEFTFAVKTLNCQAGGGLGAIIYNNVAGSVNGTLGNAFDGDIPVVAISQQDGQALVQLQNANASIEVSVLSGSTQNARCGGTFLGGKWVLTAAHCVDSEFSNQLRVNVGEYDLRDGADQAIPISQIYIHPNYVDNEFDNDVAVLALTREVDAPSIELADAQTTEQFAATNSIAKSIGWGGRIGYGVQSGDGPTGNFPDILQEVELPLLTNSQCRQIFAESRGISSSQTGVTDQMICAALDFGGKSACQGDSGGPLFIESNNGPLQVGITSWGIGCAVAGYPGVYARVGALLDFINATRFGMGITGDSRFTNSPVGNPFRQTYTVTNNSQNTATPVFSLSNSTDFQLISDDCNVLLAGQRCEISIDINAASPGLKQTSLTLTSDIPDMPTNGMRIQGFAVASASTLRNAVGPQNAAITIFSGGDRSWRVNNSGGVISGNIDDRQQSILIAQVVGEGRLEFEWSVSSEENVDEPSEPFDALYLIVNGEQTDFISGDVGFTQQSIELPEGTHLIEWSYRKDPAASSLEDSGSVRNLMFVTDSTDVPQPPSSEPPAQPTSSGGTSVWILLFLGTAFMVRRQKSTVR</sequence>
<feature type="region of interest" description="Disordered" evidence="4">
    <location>
        <begin position="658"/>
        <end position="678"/>
    </location>
</feature>
<name>A0ABN1LG80_9ALTE</name>
<dbReference type="InterPro" id="IPR009003">
    <property type="entry name" value="Peptidase_S1_PA"/>
</dbReference>
<dbReference type="InterPro" id="IPR001314">
    <property type="entry name" value="Peptidase_S1A"/>
</dbReference>
<dbReference type="CDD" id="cd00190">
    <property type="entry name" value="Tryp_SPc"/>
    <property type="match status" value="1"/>
</dbReference>
<proteinExistence type="inferred from homology"/>
<dbReference type="PANTHER" id="PTHR24276">
    <property type="entry name" value="POLYSERASE-RELATED"/>
    <property type="match status" value="1"/>
</dbReference>
<protein>
    <recommendedName>
        <fullName evidence="5">Peptidase S1 domain-containing protein</fullName>
    </recommendedName>
</protein>
<evidence type="ECO:0000256" key="3">
    <source>
        <dbReference type="RuleBase" id="RU363034"/>
    </source>
</evidence>
<dbReference type="InterPro" id="IPR001254">
    <property type="entry name" value="Trypsin_dom"/>
</dbReference>
<feature type="compositionally biased region" description="Pro residues" evidence="4">
    <location>
        <begin position="663"/>
        <end position="673"/>
    </location>
</feature>
<dbReference type="PROSITE" id="PS00134">
    <property type="entry name" value="TRYPSIN_HIS"/>
    <property type="match status" value="1"/>
</dbReference>
<dbReference type="InterPro" id="IPR050430">
    <property type="entry name" value="Peptidase_S1"/>
</dbReference>
<comment type="caution">
    <text evidence="6">The sequence shown here is derived from an EMBL/GenBank/DDBJ whole genome shotgun (WGS) entry which is preliminary data.</text>
</comment>
<keyword evidence="3" id="KW-0720">Serine protease</keyword>
<evidence type="ECO:0000313" key="6">
    <source>
        <dbReference type="EMBL" id="GAA0855617.1"/>
    </source>
</evidence>
<dbReference type="PRINTS" id="PR00722">
    <property type="entry name" value="CHYMOTRYPSIN"/>
</dbReference>
<dbReference type="Pfam" id="PF00089">
    <property type="entry name" value="Trypsin"/>
    <property type="match status" value="1"/>
</dbReference>
<dbReference type="SUPFAM" id="SSF52025">
    <property type="entry name" value="PA domain"/>
    <property type="match status" value="1"/>
</dbReference>
<dbReference type="Gene3D" id="2.40.10.10">
    <property type="entry name" value="Trypsin-like serine proteases"/>
    <property type="match status" value="1"/>
</dbReference>
<keyword evidence="3" id="KW-0645">Protease</keyword>
<evidence type="ECO:0000256" key="4">
    <source>
        <dbReference type="SAM" id="MobiDB-lite"/>
    </source>
</evidence>
<dbReference type="InterPro" id="IPR033116">
    <property type="entry name" value="TRYPSIN_SER"/>
</dbReference>
<keyword evidence="2" id="KW-1015">Disulfide bond</keyword>
<dbReference type="PROSITE" id="PS50240">
    <property type="entry name" value="TRYPSIN_DOM"/>
    <property type="match status" value="1"/>
</dbReference>
<dbReference type="InterPro" id="IPR013783">
    <property type="entry name" value="Ig-like_fold"/>
</dbReference>
<keyword evidence="3" id="KW-0378">Hydrolase</keyword>
<comment type="similarity">
    <text evidence="1">Belongs to the peptidase S1 family.</text>
</comment>
<evidence type="ECO:0000313" key="7">
    <source>
        <dbReference type="Proteomes" id="UP001500359"/>
    </source>
</evidence>